<dbReference type="EMBL" id="JACDQQ010002370">
    <property type="protein sequence ID" value="MBA0088159.1"/>
    <property type="molecule type" value="Genomic_DNA"/>
</dbReference>
<proteinExistence type="predicted"/>
<accession>A0A7V8NV89</accession>
<gene>
    <name evidence="1" type="ORF">HRJ53_24505</name>
</gene>
<organism evidence="1 2">
    <name type="scientific">Candidatus Acidiferrum panamense</name>
    <dbReference type="NCBI Taxonomy" id="2741543"/>
    <lineage>
        <taxon>Bacteria</taxon>
        <taxon>Pseudomonadati</taxon>
        <taxon>Acidobacteriota</taxon>
        <taxon>Terriglobia</taxon>
        <taxon>Candidatus Acidiferrales</taxon>
        <taxon>Candidatus Acidiferrum</taxon>
    </lineage>
</organism>
<protein>
    <submittedName>
        <fullName evidence="1">Uncharacterized protein</fullName>
    </submittedName>
</protein>
<evidence type="ECO:0000313" key="1">
    <source>
        <dbReference type="EMBL" id="MBA0088159.1"/>
    </source>
</evidence>
<evidence type="ECO:0000313" key="2">
    <source>
        <dbReference type="Proteomes" id="UP000567293"/>
    </source>
</evidence>
<name>A0A7V8NV89_9BACT</name>
<reference evidence="1" key="1">
    <citation type="submission" date="2020-06" db="EMBL/GenBank/DDBJ databases">
        <title>Legume-microbial interactions unlock mineral nutrients during tropical forest succession.</title>
        <authorList>
            <person name="Epihov D.Z."/>
        </authorList>
    </citation>
    <scope>NUCLEOTIDE SEQUENCE [LARGE SCALE GENOMIC DNA]</scope>
    <source>
        <strain evidence="1">Pan2503</strain>
    </source>
</reference>
<keyword evidence="2" id="KW-1185">Reference proteome</keyword>
<dbReference type="AlphaFoldDB" id="A0A7V8NV89"/>
<comment type="caution">
    <text evidence="1">The sequence shown here is derived from an EMBL/GenBank/DDBJ whole genome shotgun (WGS) entry which is preliminary data.</text>
</comment>
<sequence>MPAALAASSMLRWVKTARRSLLGTFYDEEVHRYVDVEHERGEVLYHFAIGHPVAGPRFKR</sequence>
<dbReference type="Proteomes" id="UP000567293">
    <property type="component" value="Unassembled WGS sequence"/>
</dbReference>